<name>A0A380TEG2_9ZZZZ</name>
<evidence type="ECO:0000313" key="2">
    <source>
        <dbReference type="EMBL" id="SUS06686.1"/>
    </source>
</evidence>
<dbReference type="SUPFAM" id="SSF53448">
    <property type="entry name" value="Nucleotide-diphospho-sugar transferases"/>
    <property type="match status" value="1"/>
</dbReference>
<gene>
    <name evidence="2" type="ORF">DF3PB_3100005</name>
</gene>
<dbReference type="InterPro" id="IPR029044">
    <property type="entry name" value="Nucleotide-diphossugar_trans"/>
</dbReference>
<dbReference type="PANTHER" id="PTHR43179:SF7">
    <property type="entry name" value="RHAMNOSYLTRANSFERASE WBBL"/>
    <property type="match status" value="1"/>
</dbReference>
<evidence type="ECO:0008006" key="3">
    <source>
        <dbReference type="Google" id="ProtNLM"/>
    </source>
</evidence>
<organism evidence="2">
    <name type="scientific">metagenome</name>
    <dbReference type="NCBI Taxonomy" id="256318"/>
    <lineage>
        <taxon>unclassified sequences</taxon>
        <taxon>metagenomes</taxon>
    </lineage>
</organism>
<evidence type="ECO:0000256" key="1">
    <source>
        <dbReference type="SAM" id="MobiDB-lite"/>
    </source>
</evidence>
<proteinExistence type="predicted"/>
<dbReference type="Gene3D" id="3.90.550.10">
    <property type="entry name" value="Spore Coat Polysaccharide Biosynthesis Protein SpsA, Chain A"/>
    <property type="match status" value="1"/>
</dbReference>
<dbReference type="AlphaFoldDB" id="A0A380TEG2"/>
<reference evidence="2" key="1">
    <citation type="submission" date="2018-07" db="EMBL/GenBank/DDBJ databases">
        <authorList>
            <person name="Quirk P.G."/>
            <person name="Krulwich T.A."/>
        </authorList>
    </citation>
    <scope>NUCLEOTIDE SEQUENCE</scope>
</reference>
<dbReference type="EMBL" id="UIDG01000236">
    <property type="protein sequence ID" value="SUS06686.1"/>
    <property type="molecule type" value="Genomic_DNA"/>
</dbReference>
<accession>A0A380TEG2</accession>
<feature type="region of interest" description="Disordered" evidence="1">
    <location>
        <begin position="737"/>
        <end position="766"/>
    </location>
</feature>
<protein>
    <recommendedName>
        <fullName evidence="3">Glycosyltransferase 2-like domain-containing protein</fullName>
    </recommendedName>
</protein>
<sequence length="766" mass="80799">MAATAPLRYWALGNGVLLLSWDGAPAPEAEHLGVRIGDALVMPPFCLAELPLDDGCSRNLVSLVPGCRIGAGAAFTVCDETGAPIAASAEELDEGTSAGDTEADTTLAAAWLDPLALLDGTAADGAEALARFLFEVCAPTFRLGRDPTFVALCNTVLDDLGTLEQGLSGRCLLLDRYLLATCEVPSELKAPIRAYVLSGAMVTPAPFAPARIGGGSNQPHATLALFLPAAAASADLRVIAFADNGMMLTRSRTTRAGLPTAGDWLSSRDGDDKPLRRYVVECLAGLSAGNEDAAALLREMWLCLAGGGFSVTDPAQPVAAGTTWIFGSEAGVFASGWMRDRYRLVAGIEAERDGVRTFVPLDQLVHCPPPECGKGNQGAADHPLDERRFAAFFAYDRPAPAAAPCRLALRLKSGTRLTFAEGPSAVDAQEAHDLILGMFAPAQATDAALGTCIEPAIEAFAGEAGRIPLTWDSVDFRGGPAKPTVSLIIPLSERTRVLRCRAGQFAIDPSMADVEVIFTAADPRTWWRVEASLRDLLAGYGQGARVVVPSRPCRPAEALNAGASVARAPLLTFCGTDSVPEERGWIAKLKTTLSSRRQCGLAGARILFEDHSLAHAGADLSLDERGAWAVQPRLAGFPRDFAGAAGAGPVPVVSSACLMTQRTLFEDVGGFSDDYLCQTYADADLCFKVRSTGAAVWHAADVIVFALGDGRGLSEAENGLPLLLDRRRLTRRWQGQVDLGDDRGDEPAAADEGTDGRRPSRLKVHA</sequence>
<dbReference type="PANTHER" id="PTHR43179">
    <property type="entry name" value="RHAMNOSYLTRANSFERASE WBBL"/>
    <property type="match status" value="1"/>
</dbReference>